<protein>
    <recommendedName>
        <fullName evidence="5">Cytochrome P450</fullName>
    </recommendedName>
</protein>
<dbReference type="CDD" id="cd00302">
    <property type="entry name" value="cytochrome_P450"/>
    <property type="match status" value="1"/>
</dbReference>
<feature type="transmembrane region" description="Helical" evidence="2">
    <location>
        <begin position="6"/>
        <end position="30"/>
    </location>
</feature>
<dbReference type="GO" id="GO:0004497">
    <property type="term" value="F:monooxygenase activity"/>
    <property type="evidence" value="ECO:0007669"/>
    <property type="project" value="InterPro"/>
</dbReference>
<sequence length="521" mass="57228">MALSPVTVGFSIFTAAPLIYLLYVAVWPFLASLPLRRKLRGLPGPPATSLLLGNVPSLIGAPIQQVLAKWAEQYGRVFKAIVLLDPEAITQMLKVERFEKLTKAYGNMEKLTLDTQPNMLTEPTGPYYRAIRKAVTPAFSTANLRAFFPTLVALTERVMGHLAASGSQVPQDMDRVAQRLTIDVIGRFAFDRDFDATGFGRNEALEAVSDLMTALQLMMNPLNRWFWWRKEARGLVAARRRYDVLVRRALEDLRDKPPAEHCLLSHLMTLIDPNTGKPLSPKRLRCETALFWIAGFETTAHAIGWTLMYIASNPEAEEALAAELDAAGLLAAPGRPAPRPLTWSDLGSLRYLNAAIQEGLRLMPPASGGTARVCPKDTVLAGHTIPKGAMVWVPLYAMQRSTRVWGPDAEKFRPERWLSGQASAAGSGADAAETDDVVKAAGALSARGWLPFSEGPRQLRGDVDWPCWSCGPRWRCCAADFRFKLADEMGGVEGAVADARQRITLKPGDKGLLIHVIPRAP</sequence>
<proteinExistence type="inferred from homology"/>
<name>A0A150GVE7_GONPE</name>
<comment type="similarity">
    <text evidence="1">Belongs to the cytochrome P450 family.</text>
</comment>
<dbReference type="PRINTS" id="PR00463">
    <property type="entry name" value="EP450I"/>
</dbReference>
<dbReference type="Gene3D" id="1.10.630.10">
    <property type="entry name" value="Cytochrome P450"/>
    <property type="match status" value="1"/>
</dbReference>
<dbReference type="PANTHER" id="PTHR24305:SF166">
    <property type="entry name" value="CYTOCHROME P450 12A4, MITOCHONDRIAL-RELATED"/>
    <property type="match status" value="1"/>
</dbReference>
<dbReference type="AlphaFoldDB" id="A0A150GVE7"/>
<reference evidence="4" key="1">
    <citation type="journal article" date="2016" name="Nat. Commun.">
        <title>The Gonium pectorale genome demonstrates co-option of cell cycle regulation during the evolution of multicellularity.</title>
        <authorList>
            <person name="Hanschen E.R."/>
            <person name="Marriage T.N."/>
            <person name="Ferris P.J."/>
            <person name="Hamaji T."/>
            <person name="Toyoda A."/>
            <person name="Fujiyama A."/>
            <person name="Neme R."/>
            <person name="Noguchi H."/>
            <person name="Minakuchi Y."/>
            <person name="Suzuki M."/>
            <person name="Kawai-Toyooka H."/>
            <person name="Smith D.R."/>
            <person name="Sparks H."/>
            <person name="Anderson J."/>
            <person name="Bakaric R."/>
            <person name="Luria V."/>
            <person name="Karger A."/>
            <person name="Kirschner M.W."/>
            <person name="Durand P.M."/>
            <person name="Michod R.E."/>
            <person name="Nozaki H."/>
            <person name="Olson B.J."/>
        </authorList>
    </citation>
    <scope>NUCLEOTIDE SEQUENCE [LARGE SCALE GENOMIC DNA]</scope>
    <source>
        <strain evidence="4">NIES-2863</strain>
    </source>
</reference>
<keyword evidence="4" id="KW-1185">Reference proteome</keyword>
<dbReference type="Pfam" id="PF00067">
    <property type="entry name" value="p450"/>
    <property type="match status" value="1"/>
</dbReference>
<organism evidence="3 4">
    <name type="scientific">Gonium pectorale</name>
    <name type="common">Green alga</name>
    <dbReference type="NCBI Taxonomy" id="33097"/>
    <lineage>
        <taxon>Eukaryota</taxon>
        <taxon>Viridiplantae</taxon>
        <taxon>Chlorophyta</taxon>
        <taxon>core chlorophytes</taxon>
        <taxon>Chlorophyceae</taxon>
        <taxon>CS clade</taxon>
        <taxon>Chlamydomonadales</taxon>
        <taxon>Volvocaceae</taxon>
        <taxon>Gonium</taxon>
    </lineage>
</organism>
<keyword evidence="2" id="KW-1133">Transmembrane helix</keyword>
<dbReference type="GO" id="GO:0005506">
    <property type="term" value="F:iron ion binding"/>
    <property type="evidence" value="ECO:0007669"/>
    <property type="project" value="InterPro"/>
</dbReference>
<accession>A0A150GVE7</accession>
<dbReference type="InterPro" id="IPR002401">
    <property type="entry name" value="Cyt_P450_E_grp-I"/>
</dbReference>
<dbReference type="InterPro" id="IPR036396">
    <property type="entry name" value="Cyt_P450_sf"/>
</dbReference>
<evidence type="ECO:0000313" key="4">
    <source>
        <dbReference type="Proteomes" id="UP000075714"/>
    </source>
</evidence>
<dbReference type="Proteomes" id="UP000075714">
    <property type="component" value="Unassembled WGS sequence"/>
</dbReference>
<dbReference type="InterPro" id="IPR001128">
    <property type="entry name" value="Cyt_P450"/>
</dbReference>
<keyword evidence="2" id="KW-0812">Transmembrane</keyword>
<dbReference type="PRINTS" id="PR00385">
    <property type="entry name" value="P450"/>
</dbReference>
<dbReference type="InterPro" id="IPR050121">
    <property type="entry name" value="Cytochrome_P450_monoxygenase"/>
</dbReference>
<evidence type="ECO:0000313" key="3">
    <source>
        <dbReference type="EMBL" id="KXZ53805.1"/>
    </source>
</evidence>
<dbReference type="EMBL" id="LSYV01000007">
    <property type="protein sequence ID" value="KXZ53805.1"/>
    <property type="molecule type" value="Genomic_DNA"/>
</dbReference>
<evidence type="ECO:0008006" key="5">
    <source>
        <dbReference type="Google" id="ProtNLM"/>
    </source>
</evidence>
<comment type="caution">
    <text evidence="3">The sequence shown here is derived from an EMBL/GenBank/DDBJ whole genome shotgun (WGS) entry which is preliminary data.</text>
</comment>
<dbReference type="STRING" id="33097.A0A150GVE7"/>
<evidence type="ECO:0000256" key="2">
    <source>
        <dbReference type="SAM" id="Phobius"/>
    </source>
</evidence>
<dbReference type="OrthoDB" id="548633at2759"/>
<gene>
    <name evidence="3" type="ORF">GPECTOR_6g723</name>
</gene>
<evidence type="ECO:0000256" key="1">
    <source>
        <dbReference type="ARBA" id="ARBA00010617"/>
    </source>
</evidence>
<dbReference type="SUPFAM" id="SSF48264">
    <property type="entry name" value="Cytochrome P450"/>
    <property type="match status" value="1"/>
</dbReference>
<dbReference type="GO" id="GO:0016705">
    <property type="term" value="F:oxidoreductase activity, acting on paired donors, with incorporation or reduction of molecular oxygen"/>
    <property type="evidence" value="ECO:0007669"/>
    <property type="project" value="InterPro"/>
</dbReference>
<keyword evidence="2" id="KW-0472">Membrane</keyword>
<dbReference type="PANTHER" id="PTHR24305">
    <property type="entry name" value="CYTOCHROME P450"/>
    <property type="match status" value="1"/>
</dbReference>
<dbReference type="GO" id="GO:0020037">
    <property type="term" value="F:heme binding"/>
    <property type="evidence" value="ECO:0007669"/>
    <property type="project" value="InterPro"/>
</dbReference>